<reference evidence="2" key="2">
    <citation type="submission" date="2008-12" db="EMBL/GenBank/DDBJ databases">
        <title>Improved gene annotation of the rice (Oryza sativa) genomes.</title>
        <authorList>
            <person name="Wang J."/>
            <person name="Li R."/>
            <person name="Fan W."/>
            <person name="Huang Q."/>
            <person name="Zhang J."/>
            <person name="Zhou Y."/>
            <person name="Hu Y."/>
            <person name="Zi S."/>
            <person name="Li J."/>
            <person name="Ni P."/>
            <person name="Zheng H."/>
            <person name="Zhang Y."/>
            <person name="Zhao M."/>
            <person name="Hao Q."/>
            <person name="McDermott J."/>
            <person name="Samudrala R."/>
            <person name="Kristiansen K."/>
            <person name="Wong G.K.-S."/>
        </authorList>
    </citation>
    <scope>NUCLEOTIDE SEQUENCE</scope>
</reference>
<feature type="region of interest" description="Disordered" evidence="1">
    <location>
        <begin position="22"/>
        <end position="76"/>
    </location>
</feature>
<dbReference type="EMBL" id="CM000145">
    <property type="protein sequence ID" value="EEE68037.1"/>
    <property type="molecule type" value="Genomic_DNA"/>
</dbReference>
<reference evidence="2" key="1">
    <citation type="journal article" date="2005" name="PLoS Biol.">
        <title>The genomes of Oryza sativa: a history of duplications.</title>
        <authorList>
            <person name="Yu J."/>
            <person name="Wang J."/>
            <person name="Lin W."/>
            <person name="Li S."/>
            <person name="Li H."/>
            <person name="Zhou J."/>
            <person name="Ni P."/>
            <person name="Dong W."/>
            <person name="Hu S."/>
            <person name="Zeng C."/>
            <person name="Zhang J."/>
            <person name="Zhang Y."/>
            <person name="Li R."/>
            <person name="Xu Z."/>
            <person name="Li S."/>
            <person name="Li X."/>
            <person name="Zheng H."/>
            <person name="Cong L."/>
            <person name="Lin L."/>
            <person name="Yin J."/>
            <person name="Geng J."/>
            <person name="Li G."/>
            <person name="Shi J."/>
            <person name="Liu J."/>
            <person name="Lv H."/>
            <person name="Li J."/>
            <person name="Wang J."/>
            <person name="Deng Y."/>
            <person name="Ran L."/>
            <person name="Shi X."/>
            <person name="Wang X."/>
            <person name="Wu Q."/>
            <person name="Li C."/>
            <person name="Ren X."/>
            <person name="Wang J."/>
            <person name="Wang X."/>
            <person name="Li D."/>
            <person name="Liu D."/>
            <person name="Zhang X."/>
            <person name="Ji Z."/>
            <person name="Zhao W."/>
            <person name="Sun Y."/>
            <person name="Zhang Z."/>
            <person name="Bao J."/>
            <person name="Han Y."/>
            <person name="Dong L."/>
            <person name="Ji J."/>
            <person name="Chen P."/>
            <person name="Wu S."/>
            <person name="Liu J."/>
            <person name="Xiao Y."/>
            <person name="Bu D."/>
            <person name="Tan J."/>
            <person name="Yang L."/>
            <person name="Ye C."/>
            <person name="Zhang J."/>
            <person name="Xu J."/>
            <person name="Zhou Y."/>
            <person name="Yu Y."/>
            <person name="Zhang B."/>
            <person name="Zhuang S."/>
            <person name="Wei H."/>
            <person name="Liu B."/>
            <person name="Lei M."/>
            <person name="Yu H."/>
            <person name="Li Y."/>
            <person name="Xu H."/>
            <person name="Wei S."/>
            <person name="He X."/>
            <person name="Fang L."/>
            <person name="Zhang Z."/>
            <person name="Zhang Y."/>
            <person name="Huang X."/>
            <person name="Su Z."/>
            <person name="Tong W."/>
            <person name="Li J."/>
            <person name="Tong Z."/>
            <person name="Li S."/>
            <person name="Ye J."/>
            <person name="Wang L."/>
            <person name="Fang L."/>
            <person name="Lei T."/>
            <person name="Chen C."/>
            <person name="Chen H."/>
            <person name="Xu Z."/>
            <person name="Li H."/>
            <person name="Huang H."/>
            <person name="Zhang F."/>
            <person name="Xu H."/>
            <person name="Li N."/>
            <person name="Zhao C."/>
            <person name="Li S."/>
            <person name="Dong L."/>
            <person name="Huang Y."/>
            <person name="Li L."/>
            <person name="Xi Y."/>
            <person name="Qi Q."/>
            <person name="Li W."/>
            <person name="Zhang B."/>
            <person name="Hu W."/>
            <person name="Zhang Y."/>
            <person name="Tian X."/>
            <person name="Jiao Y."/>
            <person name="Liang X."/>
            <person name="Jin J."/>
            <person name="Gao L."/>
            <person name="Zheng W."/>
            <person name="Hao B."/>
            <person name="Liu S."/>
            <person name="Wang W."/>
            <person name="Yuan L."/>
            <person name="Cao M."/>
            <person name="McDermott J."/>
            <person name="Samudrala R."/>
            <person name="Wang J."/>
            <person name="Wong G.K."/>
            <person name="Yang H."/>
        </authorList>
    </citation>
    <scope>NUCLEOTIDE SEQUENCE [LARGE SCALE GENOMIC DNA]</scope>
</reference>
<organism evidence="2">
    <name type="scientific">Oryza sativa subsp. japonica</name>
    <name type="common">Rice</name>
    <dbReference type="NCBI Taxonomy" id="39947"/>
    <lineage>
        <taxon>Eukaryota</taxon>
        <taxon>Viridiplantae</taxon>
        <taxon>Streptophyta</taxon>
        <taxon>Embryophyta</taxon>
        <taxon>Tracheophyta</taxon>
        <taxon>Spermatophyta</taxon>
        <taxon>Magnoliopsida</taxon>
        <taxon>Liliopsida</taxon>
        <taxon>Poales</taxon>
        <taxon>Poaceae</taxon>
        <taxon>BOP clade</taxon>
        <taxon>Oryzoideae</taxon>
        <taxon>Oryzeae</taxon>
        <taxon>Oryzinae</taxon>
        <taxon>Oryza</taxon>
        <taxon>Oryza sativa</taxon>
    </lineage>
</organism>
<protein>
    <submittedName>
        <fullName evidence="2">Uncharacterized protein</fullName>
    </submittedName>
</protein>
<feature type="compositionally biased region" description="Basic and acidic residues" evidence="1">
    <location>
        <begin position="67"/>
        <end position="76"/>
    </location>
</feature>
<gene>
    <name evidence="2" type="ORF">OsJ_26028</name>
</gene>
<evidence type="ECO:0000313" key="2">
    <source>
        <dbReference type="EMBL" id="EEE68037.1"/>
    </source>
</evidence>
<sequence>MAPPDLAWHWKERAEVDLGGRVTAASSGPSGGGGALEGAVAAGGDGGGGEALPAPISPHLPGQAAVKVEKEEARSR</sequence>
<evidence type="ECO:0000256" key="1">
    <source>
        <dbReference type="SAM" id="MobiDB-lite"/>
    </source>
</evidence>
<name>B9FZ20_ORYSJ</name>
<dbReference type="Proteomes" id="UP000007752">
    <property type="component" value="Chromosome 8"/>
</dbReference>
<dbReference type="AlphaFoldDB" id="B9FZ20"/>
<feature type="compositionally biased region" description="Gly residues" evidence="1">
    <location>
        <begin position="29"/>
        <end position="50"/>
    </location>
</feature>
<accession>B9FZ20</accession>
<proteinExistence type="predicted"/>